<keyword evidence="1 3" id="KW-0547">Nucleotide-binding</keyword>
<feature type="compositionally biased region" description="Polar residues" evidence="4">
    <location>
        <begin position="545"/>
        <end position="573"/>
    </location>
</feature>
<dbReference type="PRINTS" id="PR00301">
    <property type="entry name" value="HEATSHOCK70"/>
</dbReference>
<dbReference type="PANTHER" id="PTHR19375">
    <property type="entry name" value="HEAT SHOCK PROTEIN 70KDA"/>
    <property type="match status" value="1"/>
</dbReference>
<feature type="region of interest" description="Disordered" evidence="4">
    <location>
        <begin position="609"/>
        <end position="662"/>
    </location>
</feature>
<dbReference type="Proteomes" id="UP000232323">
    <property type="component" value="Unassembled WGS sequence"/>
</dbReference>
<dbReference type="STRING" id="1157962.A0A250XKP4"/>
<keyword evidence="2 3" id="KW-0067">ATP-binding</keyword>
<dbReference type="EMBL" id="BEGY01000102">
    <property type="protein sequence ID" value="GAX83586.1"/>
    <property type="molecule type" value="Genomic_DNA"/>
</dbReference>
<dbReference type="Gene3D" id="3.90.640.10">
    <property type="entry name" value="Actin, Chain A, domain 4"/>
    <property type="match status" value="1"/>
</dbReference>
<feature type="region of interest" description="Disordered" evidence="4">
    <location>
        <begin position="542"/>
        <end position="583"/>
    </location>
</feature>
<evidence type="ECO:0000256" key="4">
    <source>
        <dbReference type="SAM" id="MobiDB-lite"/>
    </source>
</evidence>
<comment type="caution">
    <text evidence="5">The sequence shown here is derived from an EMBL/GenBank/DDBJ whole genome shotgun (WGS) entry which is preliminary data.</text>
</comment>
<dbReference type="OrthoDB" id="2401965at2759"/>
<dbReference type="Pfam" id="PF00012">
    <property type="entry name" value="HSP70"/>
    <property type="match status" value="2"/>
</dbReference>
<feature type="compositionally biased region" description="Low complexity" evidence="4">
    <location>
        <begin position="290"/>
        <end position="302"/>
    </location>
</feature>
<dbReference type="FunFam" id="3.90.640.10:FF:000003">
    <property type="entry name" value="Molecular chaperone DnaK"/>
    <property type="match status" value="1"/>
</dbReference>
<evidence type="ECO:0000256" key="1">
    <source>
        <dbReference type="ARBA" id="ARBA00022741"/>
    </source>
</evidence>
<feature type="compositionally biased region" description="Low complexity" evidence="4">
    <location>
        <begin position="456"/>
        <end position="472"/>
    </location>
</feature>
<dbReference type="Gene3D" id="3.30.420.40">
    <property type="match status" value="2"/>
</dbReference>
<evidence type="ECO:0000256" key="2">
    <source>
        <dbReference type="ARBA" id="ARBA00022840"/>
    </source>
</evidence>
<comment type="similarity">
    <text evidence="3">Belongs to the heat shock protein 70 family.</text>
</comment>
<dbReference type="GO" id="GO:0140662">
    <property type="term" value="F:ATP-dependent protein folding chaperone"/>
    <property type="evidence" value="ECO:0007669"/>
    <property type="project" value="InterPro"/>
</dbReference>
<feature type="region of interest" description="Disordered" evidence="4">
    <location>
        <begin position="455"/>
        <end position="483"/>
    </location>
</feature>
<dbReference type="InterPro" id="IPR013126">
    <property type="entry name" value="Hsp_70_fam"/>
</dbReference>
<protein>
    <submittedName>
        <fullName evidence="5">Uncharacterized protein</fullName>
    </submittedName>
</protein>
<organism evidence="5 6">
    <name type="scientific">Chlamydomonas eustigma</name>
    <dbReference type="NCBI Taxonomy" id="1157962"/>
    <lineage>
        <taxon>Eukaryota</taxon>
        <taxon>Viridiplantae</taxon>
        <taxon>Chlorophyta</taxon>
        <taxon>core chlorophytes</taxon>
        <taxon>Chlorophyceae</taxon>
        <taxon>CS clade</taxon>
        <taxon>Chlamydomonadales</taxon>
        <taxon>Chlamydomonadaceae</taxon>
        <taxon>Chlamydomonas</taxon>
    </lineage>
</organism>
<dbReference type="AlphaFoldDB" id="A0A250XKP4"/>
<evidence type="ECO:0000313" key="6">
    <source>
        <dbReference type="Proteomes" id="UP000232323"/>
    </source>
</evidence>
<dbReference type="InterPro" id="IPR043129">
    <property type="entry name" value="ATPase_NBD"/>
</dbReference>
<sequence>MHIFKSTVMKHYFQGTSAANGSSPSLALTKRHHKIRTCSTNQELVVGIDLGTTNSAVAHIVDGRPKCIQNGHGSNLTPSVVTFLEDGEVIVGRQARRMAVSHPSTTYSSIKRIIGRKYEDLIVQEEASRLPFKLGQDDEGAVTIKCSAVDRGFLYPEEVSAQVLSQLIADAEERTGRTVKKAVISVPAYFDTKQREATMDAGRLAGLETIRIIREPVAAALAYGLDLKQDRTVLVFDLGGGTYDVSLLEVGNGTIEVLSTGGDPHLGGDDWDAAIVDWIKAQLSAEAAAASNKNSNSKRSPAPTSSKGLDFKDPKIQANLRSLAELAKIELSVNEEVTLKIPGGKSDGGLLQLVLTQRKLEELTEELWRRCRLPLDQACWNAGVDLDKAVGQLEVRKRELRDRGVPAWRTETLQPQIRPKKRGQLSTVLLVGGATRMPSVHHFIKNMTGLDPLAPTSSSATASGSSSSNVGRGSRGGADTASVDPDEAVALGAAVQAGVLQGEVTGLMVMDQWQASLMRALAEMKLRNDPSVKQAVQQKYDLEQNDSAGSNYNTPSSAPQERQQPMVTASSSDRFVAGSDYSDNGDGGVIDYDGVGAFKVQAAVEDQKVATVSSNDDQGGSDYDLDPEATAAGDIEGFTGHDVRHEDSVNTISSENRKGRYR</sequence>
<dbReference type="PROSITE" id="PS00297">
    <property type="entry name" value="HSP70_1"/>
    <property type="match status" value="1"/>
</dbReference>
<gene>
    <name evidence="5" type="ORF">CEUSTIGMA_g11011.t1</name>
</gene>
<dbReference type="SUPFAM" id="SSF53067">
    <property type="entry name" value="Actin-like ATPase domain"/>
    <property type="match status" value="2"/>
</dbReference>
<feature type="compositionally biased region" description="Basic and acidic residues" evidence="4">
    <location>
        <begin position="639"/>
        <end position="648"/>
    </location>
</feature>
<dbReference type="GO" id="GO:0005524">
    <property type="term" value="F:ATP binding"/>
    <property type="evidence" value="ECO:0007669"/>
    <property type="project" value="UniProtKB-KW"/>
</dbReference>
<accession>A0A250XKP4</accession>
<keyword evidence="6" id="KW-1185">Reference proteome</keyword>
<evidence type="ECO:0000313" key="5">
    <source>
        <dbReference type="EMBL" id="GAX83586.1"/>
    </source>
</evidence>
<proteinExistence type="inferred from homology"/>
<evidence type="ECO:0000256" key="3">
    <source>
        <dbReference type="RuleBase" id="RU003322"/>
    </source>
</evidence>
<name>A0A250XKP4_9CHLO</name>
<feature type="region of interest" description="Disordered" evidence="4">
    <location>
        <begin position="290"/>
        <end position="311"/>
    </location>
</feature>
<dbReference type="PROSITE" id="PS00329">
    <property type="entry name" value="HSP70_2"/>
    <property type="match status" value="1"/>
</dbReference>
<reference evidence="5 6" key="1">
    <citation type="submission" date="2017-08" db="EMBL/GenBank/DDBJ databases">
        <title>Acidophilic green algal genome provides insights into adaptation to an acidic environment.</title>
        <authorList>
            <person name="Hirooka S."/>
            <person name="Hirose Y."/>
            <person name="Kanesaki Y."/>
            <person name="Higuchi S."/>
            <person name="Fujiwara T."/>
            <person name="Onuma R."/>
            <person name="Era A."/>
            <person name="Ohbayashi R."/>
            <person name="Uzuka A."/>
            <person name="Nozaki H."/>
            <person name="Yoshikawa H."/>
            <person name="Miyagishima S.Y."/>
        </authorList>
    </citation>
    <scope>NUCLEOTIDE SEQUENCE [LARGE SCALE GENOMIC DNA]</scope>
    <source>
        <strain evidence="5 6">NIES-2499</strain>
    </source>
</reference>
<dbReference type="InterPro" id="IPR018181">
    <property type="entry name" value="Heat_shock_70_CS"/>
</dbReference>